<evidence type="ECO:0000313" key="7">
    <source>
        <dbReference type="Proteomes" id="UP000070412"/>
    </source>
</evidence>
<keyword evidence="7" id="KW-1185">Reference proteome</keyword>
<feature type="transmembrane region" description="Helical" evidence="3">
    <location>
        <begin position="72"/>
        <end position="99"/>
    </location>
</feature>
<feature type="transmembrane region" description="Helical" evidence="3">
    <location>
        <begin position="435"/>
        <end position="456"/>
    </location>
</feature>
<keyword evidence="3" id="KW-0812">Transmembrane</keyword>
<keyword evidence="3" id="KW-1133">Transmembrane helix</keyword>
<dbReference type="EnsemblMetazoa" id="SSS_6049s_mrna">
    <property type="protein sequence ID" value="KAF7488457.1"/>
    <property type="gene ID" value="SSS_6049"/>
</dbReference>
<feature type="transmembrane region" description="Helical" evidence="3">
    <location>
        <begin position="476"/>
        <end position="500"/>
    </location>
</feature>
<dbReference type="GO" id="GO:0007165">
    <property type="term" value="P:signal transduction"/>
    <property type="evidence" value="ECO:0007669"/>
    <property type="project" value="TreeGrafter"/>
</dbReference>
<comment type="similarity">
    <text evidence="1">Belongs to the LIMR family.</text>
</comment>
<dbReference type="EMBL" id="JXLN01010124">
    <property type="protein sequence ID" value="KPM05149.1"/>
    <property type="molecule type" value="Genomic_DNA"/>
</dbReference>
<evidence type="ECO:0000313" key="4">
    <source>
        <dbReference type="EMBL" id="KAF7488457.1"/>
    </source>
</evidence>
<evidence type="ECO:0000256" key="2">
    <source>
        <dbReference type="SAM" id="MobiDB-lite"/>
    </source>
</evidence>
<organism evidence="5 8">
    <name type="scientific">Sarcoptes scabiei</name>
    <name type="common">Itch mite</name>
    <name type="synonym">Acarus scabiei</name>
    <dbReference type="NCBI Taxonomy" id="52283"/>
    <lineage>
        <taxon>Eukaryota</taxon>
        <taxon>Metazoa</taxon>
        <taxon>Ecdysozoa</taxon>
        <taxon>Arthropoda</taxon>
        <taxon>Chelicerata</taxon>
        <taxon>Arachnida</taxon>
        <taxon>Acari</taxon>
        <taxon>Acariformes</taxon>
        <taxon>Sarcoptiformes</taxon>
        <taxon>Astigmata</taxon>
        <taxon>Psoroptidia</taxon>
        <taxon>Sarcoptoidea</taxon>
        <taxon>Sarcoptidae</taxon>
        <taxon>Sarcoptinae</taxon>
        <taxon>Sarcoptes</taxon>
    </lineage>
</organism>
<feature type="transmembrane region" description="Helical" evidence="3">
    <location>
        <begin position="210"/>
        <end position="238"/>
    </location>
</feature>
<feature type="transmembrane region" description="Helical" evidence="3">
    <location>
        <begin position="29"/>
        <end position="52"/>
    </location>
</feature>
<dbReference type="OMA" id="QQRRTWW"/>
<dbReference type="OrthoDB" id="5596951at2759"/>
<evidence type="ECO:0000256" key="3">
    <source>
        <dbReference type="SAM" id="Phobius"/>
    </source>
</evidence>
<feature type="transmembrane region" description="Helical" evidence="3">
    <location>
        <begin position="168"/>
        <end position="190"/>
    </location>
</feature>
<dbReference type="Proteomes" id="UP000070412">
    <property type="component" value="Unassembled WGS sequence"/>
</dbReference>
<name>A0A132A2U0_SARSC</name>
<dbReference type="AlphaFoldDB" id="A0A132A2U0"/>
<feature type="region of interest" description="Disordered" evidence="2">
    <location>
        <begin position="535"/>
        <end position="567"/>
    </location>
</feature>
<dbReference type="VEuPathDB" id="VectorBase:SSCA004073"/>
<dbReference type="Proteomes" id="UP000616769">
    <property type="component" value="Unassembled WGS sequence"/>
</dbReference>
<dbReference type="InterPro" id="IPR008075">
    <property type="entry name" value="LIMR"/>
</dbReference>
<dbReference type="GO" id="GO:0005886">
    <property type="term" value="C:plasma membrane"/>
    <property type="evidence" value="ECO:0007669"/>
    <property type="project" value="TreeGrafter"/>
</dbReference>
<evidence type="ECO:0000256" key="1">
    <source>
        <dbReference type="ARBA" id="ARBA00010487"/>
    </source>
</evidence>
<keyword evidence="3" id="KW-0472">Membrane</keyword>
<gene>
    <name evidence="5" type="ORF">QR98_0036080</name>
    <name evidence="4" type="ORF">SSS_6049</name>
</gene>
<dbReference type="PANTHER" id="PTHR12625:SF0">
    <property type="entry name" value="PROTEIN LILIPOD"/>
    <property type="match status" value="1"/>
</dbReference>
<dbReference type="EMBL" id="WVUK01000066">
    <property type="protein sequence ID" value="KAF7488457.1"/>
    <property type="molecule type" value="Genomic_DNA"/>
</dbReference>
<evidence type="ECO:0000313" key="6">
    <source>
        <dbReference type="EnsemblMetazoa" id="KAF7488457.1"/>
    </source>
</evidence>
<reference evidence="7" key="2">
    <citation type="journal article" date="2020" name="PLoS Negl. Trop. Dis.">
        <title>High-quality nuclear genome for Sarcoptes scabiei-A critical resource for a neglected parasite.</title>
        <authorList>
            <person name="Korhonen P.K."/>
            <person name="Gasser R.B."/>
            <person name="Ma G."/>
            <person name="Wang T."/>
            <person name="Stroehlein A.J."/>
            <person name="Young N.D."/>
            <person name="Ang C.S."/>
            <person name="Fernando D.D."/>
            <person name="Lu H.C."/>
            <person name="Taylor S."/>
            <person name="Reynolds S.L."/>
            <person name="Mofiz E."/>
            <person name="Najaraj S.H."/>
            <person name="Gowda H."/>
            <person name="Madugundu A."/>
            <person name="Renuse S."/>
            <person name="Holt D."/>
            <person name="Pandey A."/>
            <person name="Papenfuss A.T."/>
            <person name="Fischer K."/>
        </authorList>
    </citation>
    <scope>NUCLEOTIDE SEQUENCE [LARGE SCALE GENOMIC DNA]</scope>
</reference>
<feature type="transmembrane region" description="Helical" evidence="3">
    <location>
        <begin position="346"/>
        <end position="371"/>
    </location>
</feature>
<dbReference type="GO" id="GO:0004888">
    <property type="term" value="F:transmembrane signaling receptor activity"/>
    <property type="evidence" value="ECO:0007669"/>
    <property type="project" value="TreeGrafter"/>
</dbReference>
<dbReference type="Pfam" id="PF04791">
    <property type="entry name" value="LMBR1"/>
    <property type="match status" value="1"/>
</dbReference>
<feature type="transmembrane region" description="Helical" evidence="3">
    <location>
        <begin position="126"/>
        <end position="148"/>
    </location>
</feature>
<dbReference type="PANTHER" id="PTHR12625">
    <property type="entry name" value="LIPOCALIN-1 INTERACTING MEMBRANE RECEPTOR LIMR"/>
    <property type="match status" value="1"/>
</dbReference>
<dbReference type="PRINTS" id="PR01692">
    <property type="entry name" value="LIPOCALINIMR"/>
</dbReference>
<dbReference type="InterPro" id="IPR006876">
    <property type="entry name" value="LMBR1-like_membr_prot"/>
</dbReference>
<reference evidence="5 8" key="1">
    <citation type="journal article" date="2015" name="Parasit. Vectors">
        <title>Draft genome of the scabies mite.</title>
        <authorList>
            <person name="Rider S.D.Jr."/>
            <person name="Morgan M.S."/>
            <person name="Arlian L.G."/>
        </authorList>
    </citation>
    <scope>NUCLEOTIDE SEQUENCE [LARGE SCALE GENOMIC DNA]</scope>
    <source>
        <strain evidence="5">Arlian Lab</strain>
    </source>
</reference>
<proteinExistence type="inferred from homology"/>
<evidence type="ECO:0000313" key="8">
    <source>
        <dbReference type="Proteomes" id="UP000616769"/>
    </source>
</evidence>
<reference evidence="6" key="4">
    <citation type="submission" date="2022-06" db="UniProtKB">
        <authorList>
            <consortium name="EnsemblMetazoa"/>
        </authorList>
    </citation>
    <scope>IDENTIFICATION</scope>
</reference>
<sequence length="613" mass="70287">MNYDYSKFFMEEEETLDEIFEQQYQEFFAIFRIYLIISMILFGLFLISNAIVSQYRNSDLNSEVPSTRQDRLTYYISLKLCIFGLAIALGIGLLLPITIVSNEIILIYPENQYPKFRWLNDKLIRHLWHCIFIFSNLCFILIPFSYFFAESTGFSRSTDNFLTRIFQAFVETTLTLTIISSCLLIALSSVFPVLQPNFLQLITFWLNFPFLYSCFSFAGAILLLVCTPKGILNLVILLDEYMTRPYLVNTATEKFDKISIEETVLLSRQQLINRSQKENKRKSSKLSLIDQILKKTNETNYSDRNSQKSESLVSTIEQHENYRRRLFSKLNVSWIRSKIPWLMYPLAMALLIFTTAFSCGIVLINILITLFNFEDTPAEPFVLGIASFSKIGLIGVCIQTFLIGYVWCASIVGLYSLPILNRLRPIRHQTPFFKIMLNCLLILILSSALPIFFRTVGITNFDLFGSFGQIVWIRNYQLVLVYNCAFLVALIFCLCHSIVLKLSRKFLSHLHSLIICSNRSIQFFKEKVKKITNLASKSGQSGSQSSSSTSADTSSSQTPPQSCPSTTNFKSINNLSILIESIFDPLKKTSTYLIASLYPRTISKQSSAIKNRN</sequence>
<evidence type="ECO:0000313" key="5">
    <source>
        <dbReference type="EMBL" id="KPM05149.1"/>
    </source>
</evidence>
<reference evidence="4" key="3">
    <citation type="submission" date="2020-01" db="EMBL/GenBank/DDBJ databases">
        <authorList>
            <person name="Korhonen P.K.K."/>
            <person name="Guangxu M.G."/>
            <person name="Wang T.W."/>
            <person name="Stroehlein A.J.S."/>
            <person name="Young N.D."/>
            <person name="Ang C.-S.A."/>
            <person name="Fernando D.W.F."/>
            <person name="Lu H.L."/>
            <person name="Taylor S.T."/>
            <person name="Ehtesham M.E.M."/>
            <person name="Najaraj S.H.N."/>
            <person name="Harsha G.H.G."/>
            <person name="Madugundu A.M."/>
            <person name="Renuse S.R."/>
            <person name="Holt D.H."/>
            <person name="Pandey A.P."/>
            <person name="Papenfuss A.P."/>
            <person name="Gasser R.B.G."/>
            <person name="Fischer K.F."/>
        </authorList>
    </citation>
    <scope>NUCLEOTIDE SEQUENCE</scope>
    <source>
        <strain evidence="4">SSS_KF_BRIS2020</strain>
    </source>
</reference>
<feature type="compositionally biased region" description="Low complexity" evidence="2">
    <location>
        <begin position="536"/>
        <end position="567"/>
    </location>
</feature>
<protein>
    <submittedName>
        <fullName evidence="5">LMBR1L-like protein</fullName>
    </submittedName>
    <submittedName>
        <fullName evidence="4">Protein LMBR1L</fullName>
    </submittedName>
</protein>
<accession>A0A132A2U0</accession>
<feature type="transmembrane region" description="Helical" evidence="3">
    <location>
        <begin position="391"/>
        <end position="415"/>
    </location>
</feature>